<dbReference type="Pfam" id="PF02557">
    <property type="entry name" value="VanY"/>
    <property type="match status" value="1"/>
</dbReference>
<dbReference type="RefSeq" id="WP_078755112.1">
    <property type="nucleotide sequence ID" value="NZ_FUWO01000002.1"/>
</dbReference>
<evidence type="ECO:0000259" key="2">
    <source>
        <dbReference type="Pfam" id="PF02557"/>
    </source>
</evidence>
<dbReference type="AlphaFoldDB" id="A0A1T4JP62"/>
<dbReference type="PANTHER" id="PTHR34385:SF1">
    <property type="entry name" value="PEPTIDOGLYCAN L-ALANYL-D-GLUTAMATE ENDOPEPTIDASE CWLK"/>
    <property type="match status" value="1"/>
</dbReference>
<evidence type="ECO:0000313" key="3">
    <source>
        <dbReference type="EMBL" id="SJZ31964.1"/>
    </source>
</evidence>
<feature type="chain" id="PRO_5012074881" evidence="1">
    <location>
        <begin position="24"/>
        <end position="258"/>
    </location>
</feature>
<dbReference type="CDD" id="cd14852">
    <property type="entry name" value="LD-carboxypeptidase"/>
    <property type="match status" value="1"/>
</dbReference>
<keyword evidence="1" id="KW-0732">Signal</keyword>
<dbReference type="EMBL" id="FUWO01000002">
    <property type="protein sequence ID" value="SJZ31964.1"/>
    <property type="molecule type" value="Genomic_DNA"/>
</dbReference>
<proteinExistence type="predicted"/>
<gene>
    <name evidence="3" type="ORF">SAMN02746011_00245</name>
</gene>
<dbReference type="GO" id="GO:0004180">
    <property type="term" value="F:carboxypeptidase activity"/>
    <property type="evidence" value="ECO:0007669"/>
    <property type="project" value="UniProtKB-KW"/>
</dbReference>
<dbReference type="Proteomes" id="UP000189941">
    <property type="component" value="Unassembled WGS sequence"/>
</dbReference>
<protein>
    <submittedName>
        <fullName evidence="3">D-alanyl-D-alanine carboxypeptidase</fullName>
    </submittedName>
</protein>
<keyword evidence="4" id="KW-1185">Reference proteome</keyword>
<organism evidence="3 4">
    <name type="scientific">Globicatella sulfidifaciens DSM 15739</name>
    <dbReference type="NCBI Taxonomy" id="1121925"/>
    <lineage>
        <taxon>Bacteria</taxon>
        <taxon>Bacillati</taxon>
        <taxon>Bacillota</taxon>
        <taxon>Bacilli</taxon>
        <taxon>Lactobacillales</taxon>
        <taxon>Aerococcaceae</taxon>
        <taxon>Globicatella</taxon>
    </lineage>
</organism>
<keyword evidence="3" id="KW-0645">Protease</keyword>
<dbReference type="Gene3D" id="3.30.1380.10">
    <property type="match status" value="1"/>
</dbReference>
<accession>A0A1T4JP62</accession>
<dbReference type="InterPro" id="IPR003709">
    <property type="entry name" value="VanY-like_core_dom"/>
</dbReference>
<reference evidence="4" key="1">
    <citation type="submission" date="2017-02" db="EMBL/GenBank/DDBJ databases">
        <authorList>
            <person name="Varghese N."/>
            <person name="Submissions S."/>
        </authorList>
    </citation>
    <scope>NUCLEOTIDE SEQUENCE [LARGE SCALE GENOMIC DNA]</scope>
    <source>
        <strain evidence="4">DSM 15739</strain>
    </source>
</reference>
<feature type="domain" description="D-alanyl-D-alanine carboxypeptidase-like core" evidence="2">
    <location>
        <begin position="91"/>
        <end position="225"/>
    </location>
</feature>
<feature type="signal peptide" evidence="1">
    <location>
        <begin position="1"/>
        <end position="23"/>
    </location>
</feature>
<evidence type="ECO:0000256" key="1">
    <source>
        <dbReference type="SAM" id="SignalP"/>
    </source>
</evidence>
<name>A0A1T4JP62_9LACT</name>
<keyword evidence="3" id="KW-0121">Carboxypeptidase</keyword>
<dbReference type="InterPro" id="IPR009045">
    <property type="entry name" value="Zn_M74/Hedgehog-like"/>
</dbReference>
<dbReference type="PANTHER" id="PTHR34385">
    <property type="entry name" value="D-ALANYL-D-ALANINE CARBOXYPEPTIDASE"/>
    <property type="match status" value="1"/>
</dbReference>
<dbReference type="SUPFAM" id="SSF55166">
    <property type="entry name" value="Hedgehog/DD-peptidase"/>
    <property type="match status" value="1"/>
</dbReference>
<dbReference type="OrthoDB" id="9792074at2"/>
<dbReference type="GO" id="GO:0006508">
    <property type="term" value="P:proteolysis"/>
    <property type="evidence" value="ECO:0007669"/>
    <property type="project" value="InterPro"/>
</dbReference>
<sequence length="258" mass="29838">MKNKIFTLFLLMLSILCVSNIHAQTETTYQLPDVEAIRPSDDSITIDQLIKELPESASIDNPLLFLVNRDNLLEYDPYIPFVYSENGQPYHEAMAAPLAEMRAAAAEVGYYYNFISGYRSIAEQAFNYESRFNSYLYEGYSEADAQYMTDQYVAPSNGSEHTTGLAVDLLGAEFGYELYVSYQYEPSAQWLAENAHHYGFILRYLEGKTDITKINFEPWHFRYVGVEHAEFIHKYGLVLEEYIALIQERDNRQKLNQN</sequence>
<evidence type="ECO:0000313" key="4">
    <source>
        <dbReference type="Proteomes" id="UP000189941"/>
    </source>
</evidence>
<keyword evidence="3" id="KW-0378">Hydrolase</keyword>
<dbReference type="InterPro" id="IPR052179">
    <property type="entry name" value="DD-CPase-like"/>
</dbReference>
<dbReference type="InterPro" id="IPR058193">
    <property type="entry name" value="VanY/YodJ_core_dom"/>
</dbReference>
<dbReference type="STRING" id="1121925.SAMN02746011_00245"/>